<dbReference type="Proteomes" id="UP000295293">
    <property type="component" value="Unassembled WGS sequence"/>
</dbReference>
<keyword evidence="4" id="KW-1185">Reference proteome</keyword>
<organism evidence="3 4">
    <name type="scientific">Tahibacter aquaticus</name>
    <dbReference type="NCBI Taxonomy" id="520092"/>
    <lineage>
        <taxon>Bacteria</taxon>
        <taxon>Pseudomonadati</taxon>
        <taxon>Pseudomonadota</taxon>
        <taxon>Gammaproteobacteria</taxon>
        <taxon>Lysobacterales</taxon>
        <taxon>Rhodanobacteraceae</taxon>
        <taxon>Tahibacter</taxon>
    </lineage>
</organism>
<gene>
    <name evidence="3" type="ORF">DFR29_103151</name>
</gene>
<dbReference type="RefSeq" id="WP_133817754.1">
    <property type="nucleotide sequence ID" value="NZ_SNZH01000003.1"/>
</dbReference>
<feature type="region of interest" description="Disordered" evidence="2">
    <location>
        <begin position="137"/>
        <end position="208"/>
    </location>
</feature>
<dbReference type="AlphaFoldDB" id="A0A4R6Z4K5"/>
<evidence type="ECO:0000256" key="2">
    <source>
        <dbReference type="SAM" id="MobiDB-lite"/>
    </source>
</evidence>
<dbReference type="EMBL" id="SNZH01000003">
    <property type="protein sequence ID" value="TDR46617.1"/>
    <property type="molecule type" value="Genomic_DNA"/>
</dbReference>
<sequence>MAWWNEIRDMVRQELAADAPPRTHAEKAPSSLHQAQLLLQRTARELAEARQRAGQVARRLGKAQQQLEALTQVPQSHPRYRERLIELARSIARDSDLSGSFRAHLSQLDLLHDQVSRQLRELDHDLSMARAVSAIGQATQAQATRRRTAAAAGSKAARTPKTPASPAASKSAAGTPAAKAAKKTAAAKSARTKTAPAGSAGFRRARASRVIDALEKVPAARRPGPARED</sequence>
<feature type="compositionally biased region" description="Low complexity" evidence="2">
    <location>
        <begin position="137"/>
        <end position="202"/>
    </location>
</feature>
<keyword evidence="1" id="KW-0175">Coiled coil</keyword>
<feature type="coiled-coil region" evidence="1">
    <location>
        <begin position="32"/>
        <end position="66"/>
    </location>
</feature>
<proteinExistence type="predicted"/>
<name>A0A4R6Z4K5_9GAMM</name>
<accession>A0A4R6Z4K5</accession>
<comment type="caution">
    <text evidence="3">The sequence shown here is derived from an EMBL/GenBank/DDBJ whole genome shotgun (WGS) entry which is preliminary data.</text>
</comment>
<evidence type="ECO:0000256" key="1">
    <source>
        <dbReference type="SAM" id="Coils"/>
    </source>
</evidence>
<evidence type="ECO:0000313" key="4">
    <source>
        <dbReference type="Proteomes" id="UP000295293"/>
    </source>
</evidence>
<reference evidence="3 4" key="1">
    <citation type="submission" date="2019-03" db="EMBL/GenBank/DDBJ databases">
        <title>Genomic Encyclopedia of Type Strains, Phase IV (KMG-IV): sequencing the most valuable type-strain genomes for metagenomic binning, comparative biology and taxonomic classification.</title>
        <authorList>
            <person name="Goeker M."/>
        </authorList>
    </citation>
    <scope>NUCLEOTIDE SEQUENCE [LARGE SCALE GENOMIC DNA]</scope>
    <source>
        <strain evidence="3 4">DSM 21667</strain>
    </source>
</reference>
<protein>
    <submittedName>
        <fullName evidence="3">Uncharacterized protein</fullName>
    </submittedName>
</protein>
<evidence type="ECO:0000313" key="3">
    <source>
        <dbReference type="EMBL" id="TDR46617.1"/>
    </source>
</evidence>